<keyword evidence="2" id="KW-1185">Reference proteome</keyword>
<sequence length="253" mass="27528">MSFARWVLRTAAVQALRGQTLVGDNVRDSDFSALTIDGDGEARTEEDRPFILVYTDDGDAADVDLRDLRQNGTTAFVCEFGIASPMVTTNPDTGESVIEGINIPFTDAAMELTLDLIDRQITTALTGPGRWADIWRRTHGSTKKIERRRTSTSDHGVRLAARQLRIMIEALPDPVPGQDVTPTSVWRLFSDAVTELNPAMAEIVNKFLGVGLPYLDHEIVASSRGNTAAEALHLGYGPIYPGGDDLVSAVTDE</sequence>
<dbReference type="EMBL" id="FQUE01000002">
    <property type="protein sequence ID" value="SHE79099.1"/>
    <property type="molecule type" value="Genomic_DNA"/>
</dbReference>
<dbReference type="RefSeq" id="WP_072856233.1">
    <property type="nucleotide sequence ID" value="NZ_FQUE01000002.1"/>
</dbReference>
<accession>A0A1M4WCY3</accession>
<evidence type="ECO:0000313" key="2">
    <source>
        <dbReference type="Proteomes" id="UP000183987"/>
    </source>
</evidence>
<dbReference type="AlphaFoldDB" id="A0A1M4WCY3"/>
<dbReference type="Proteomes" id="UP000183987">
    <property type="component" value="Unassembled WGS sequence"/>
</dbReference>
<evidence type="ECO:0000313" key="1">
    <source>
        <dbReference type="EMBL" id="SHE79099.1"/>
    </source>
</evidence>
<dbReference type="OrthoDB" id="7841151at2"/>
<name>A0A1M4WCY3_LOKAT</name>
<gene>
    <name evidence="1" type="ORF">SAMN05444339_10272</name>
</gene>
<proteinExistence type="predicted"/>
<protein>
    <submittedName>
        <fullName evidence="1">Uncharacterized protein</fullName>
    </submittedName>
</protein>
<reference evidence="2" key="1">
    <citation type="submission" date="2016-11" db="EMBL/GenBank/DDBJ databases">
        <authorList>
            <person name="Varghese N."/>
            <person name="Submissions S."/>
        </authorList>
    </citation>
    <scope>NUCLEOTIDE SEQUENCE [LARGE SCALE GENOMIC DNA]</scope>
    <source>
        <strain evidence="2">DSM 29326</strain>
    </source>
</reference>
<organism evidence="1 2">
    <name type="scientific">Loktanella atrilutea</name>
    <dbReference type="NCBI Taxonomy" id="366533"/>
    <lineage>
        <taxon>Bacteria</taxon>
        <taxon>Pseudomonadati</taxon>
        <taxon>Pseudomonadota</taxon>
        <taxon>Alphaproteobacteria</taxon>
        <taxon>Rhodobacterales</taxon>
        <taxon>Roseobacteraceae</taxon>
        <taxon>Loktanella</taxon>
    </lineage>
</organism>
<dbReference type="STRING" id="366533.SAMN05444339_10272"/>